<comment type="subcellular location">
    <subcellularLocation>
        <location evidence="1">Cell envelope</location>
    </subcellularLocation>
</comment>
<reference evidence="3 4" key="1">
    <citation type="submission" date="2022-10" db="EMBL/GenBank/DDBJ databases">
        <authorList>
            <person name="Xie J."/>
            <person name="Shen N."/>
        </authorList>
    </citation>
    <scope>NUCLEOTIDE SEQUENCE [LARGE SCALE GENOMIC DNA]</scope>
    <source>
        <strain evidence="3 4">DSM 41681</strain>
    </source>
</reference>
<dbReference type="RefSeq" id="WP_324765818.1">
    <property type="nucleotide sequence ID" value="NZ_BAAATS010000022.1"/>
</dbReference>
<dbReference type="PANTHER" id="PTHR38045">
    <property type="entry name" value="CHROMOSOME 1, WHOLE GENOME SHOTGUN SEQUENCE"/>
    <property type="match status" value="1"/>
</dbReference>
<dbReference type="InterPro" id="IPR012480">
    <property type="entry name" value="Hepar_II_III_C"/>
</dbReference>
<dbReference type="Proteomes" id="UP001352223">
    <property type="component" value="Unassembled WGS sequence"/>
</dbReference>
<proteinExistence type="predicted"/>
<evidence type="ECO:0000256" key="1">
    <source>
        <dbReference type="ARBA" id="ARBA00004196"/>
    </source>
</evidence>
<feature type="domain" description="Heparinase II/III-like C-terminal" evidence="2">
    <location>
        <begin position="352"/>
        <end position="486"/>
    </location>
</feature>
<sequence>MDADRLSGLQTRIRAEARIARGTRMPDLPFSAYRRFDDDGDRLAYEGLYFRRRAHVTALAAEALIDSGAQLDALSDALWSVCDEYTWALPAHEMHATRLDRGMDQCLDLFAALTAQLLAETVQVCGDRLDPRVVARVPDQVDHRVLSLLADDDRPLLWEDWAHNWAAVCGGCAGLAALALWDPGPRLTRVLDRCRRAQLTYLSGFGDDGGCAEGVGYWVFGFAHFVYFAEGLREFTGEDLLAHPKASAIARFPEAVHLGGGLFPAFSDAEERPRVPAGLAGRLARRLGVRVPAEAVEATDDGTALARDWADLSRTLRWGAPPQGPDSEPTSTYLPDLAWLVDRGEGVAFAAKGGNNAEPHNHNDLGQFVLAAQGEVLLADLGAGEYRKGYFDDDTRYEFLHASSRAHSVPRVDAREQSAGAAREARVVDRQLHAHGADLTVDIAGAYEVPGLTALLRTFSWRRDAGELLLVDEVETQRPMPLDEVFVSRLRPELGADGAVWTGAVARVRLDLPDGCVPHIETVHTTDHAGAPDTVHLLRLVFDLTGRRTRLPFRFTVGSAAEATERPGTGSG</sequence>
<evidence type="ECO:0000259" key="2">
    <source>
        <dbReference type="Pfam" id="PF07940"/>
    </source>
</evidence>
<organism evidence="3 4">
    <name type="scientific">Streptomyces kunmingensis</name>
    <dbReference type="NCBI Taxonomy" id="68225"/>
    <lineage>
        <taxon>Bacteria</taxon>
        <taxon>Bacillati</taxon>
        <taxon>Actinomycetota</taxon>
        <taxon>Actinomycetes</taxon>
        <taxon>Kitasatosporales</taxon>
        <taxon>Streptomycetaceae</taxon>
        <taxon>Streptomyces</taxon>
    </lineage>
</organism>
<dbReference type="Gene3D" id="2.70.98.70">
    <property type="match status" value="1"/>
</dbReference>
<gene>
    <name evidence="3" type="ORF">OKJ48_00970</name>
</gene>
<evidence type="ECO:0000313" key="3">
    <source>
        <dbReference type="EMBL" id="MEB3958836.1"/>
    </source>
</evidence>
<accession>A0ABU6C3S3</accession>
<dbReference type="InterPro" id="IPR008929">
    <property type="entry name" value="Chondroitin_lyas"/>
</dbReference>
<dbReference type="Gene3D" id="1.50.10.100">
    <property type="entry name" value="Chondroitin AC/alginate lyase"/>
    <property type="match status" value="1"/>
</dbReference>
<evidence type="ECO:0000313" key="4">
    <source>
        <dbReference type="Proteomes" id="UP001352223"/>
    </source>
</evidence>
<protein>
    <submittedName>
        <fullName evidence="3">Heparinase II/III-family protein</fullName>
    </submittedName>
</protein>
<dbReference type="Pfam" id="PF07940">
    <property type="entry name" value="Hepar_II_III_C"/>
    <property type="match status" value="1"/>
</dbReference>
<dbReference type="SUPFAM" id="SSF48230">
    <property type="entry name" value="Chondroitin AC/alginate lyase"/>
    <property type="match status" value="1"/>
</dbReference>
<dbReference type="PANTHER" id="PTHR38045:SF1">
    <property type="entry name" value="HEPARINASE II_III-LIKE PROTEIN"/>
    <property type="match status" value="1"/>
</dbReference>
<keyword evidence="4" id="KW-1185">Reference proteome</keyword>
<dbReference type="EMBL" id="JAOZYB010000001">
    <property type="protein sequence ID" value="MEB3958836.1"/>
    <property type="molecule type" value="Genomic_DNA"/>
</dbReference>
<name>A0ABU6C3S3_9ACTN</name>
<comment type="caution">
    <text evidence="3">The sequence shown here is derived from an EMBL/GenBank/DDBJ whole genome shotgun (WGS) entry which is preliminary data.</text>
</comment>